<feature type="compositionally biased region" description="Low complexity" evidence="1">
    <location>
        <begin position="118"/>
        <end position="127"/>
    </location>
</feature>
<dbReference type="SUPFAM" id="SSF64268">
    <property type="entry name" value="PX domain"/>
    <property type="match status" value="1"/>
</dbReference>
<dbReference type="GO" id="GO:0005768">
    <property type="term" value="C:endosome"/>
    <property type="evidence" value="ECO:0007669"/>
    <property type="project" value="TreeGrafter"/>
</dbReference>
<organism evidence="3 4">
    <name type="scientific">Halteria grandinella</name>
    <dbReference type="NCBI Taxonomy" id="5974"/>
    <lineage>
        <taxon>Eukaryota</taxon>
        <taxon>Sar</taxon>
        <taxon>Alveolata</taxon>
        <taxon>Ciliophora</taxon>
        <taxon>Intramacronucleata</taxon>
        <taxon>Spirotrichea</taxon>
        <taxon>Stichotrichia</taxon>
        <taxon>Sporadotrichida</taxon>
        <taxon>Halteriidae</taxon>
        <taxon>Halteria</taxon>
    </lineage>
</organism>
<sequence>MNDNPDNSNKLSDEGNLFAKLEATSSKGQKNPNKTYNFNAIEQLDMEEHNPMAVTRYQGQGDDDLDNFHRLPTMEENRITQEAIAKTLIKEDDDGMEDVHFHPSPPVQVMYEPKNPHMSMLSSSSSSGGENPGAAQERPKSVRPPLPPQTGPVYSNYKDLFTHKKAEPPSIQVCDPTLKADTIGSHHLYKIKGSDHQGEFEVFRRFKQFDLLRRTLFNRFLGLYVPSLPEKKAMGKTDNFFVVERMYQLNSFMKEIAQLPYIYESQEFALFLRPPGDLEAVFSQLPSMNTFKLLDRLREVMPVPNAHTGDDYQVENFNKNVINAFVKESQVLMTSLQQFKLHMKVIVPIKEQEVYHYKNFVDFLCKYEDLNHRAQTAGSLDPNQSTPAEAIVNAPEGAHLKDLLATTAANARNPFIYMRNWVKQQIFELQALMQAITCQINVEKQRQNTIAKIQKKKETIEKLNTGKFTFKGLFKNAGEKANEIQLMLSQITQLEQDVYNYQFIRAHLIVYLSLIAIPWFKERKSGTYVSSMRNFCRQEVKNNQASLKCWGDFLTVIGKVEDRQGDVHSTPASVDVSAVIYDQPNGGAGMIGGTVFAQAEVTDKGE</sequence>
<dbReference type="SMART" id="SM00312">
    <property type="entry name" value="PX"/>
    <property type="match status" value="1"/>
</dbReference>
<dbReference type="InterPro" id="IPR001683">
    <property type="entry name" value="PX_dom"/>
</dbReference>
<gene>
    <name evidence="3" type="ORF">FGO68_gene10278</name>
</gene>
<feature type="domain" description="PX" evidence="2">
    <location>
        <begin position="167"/>
        <end position="279"/>
    </location>
</feature>
<dbReference type="OrthoDB" id="5227681at2759"/>
<evidence type="ECO:0000256" key="1">
    <source>
        <dbReference type="SAM" id="MobiDB-lite"/>
    </source>
</evidence>
<dbReference type="InterPro" id="IPR036871">
    <property type="entry name" value="PX_dom_sf"/>
</dbReference>
<dbReference type="PANTHER" id="PTHR10555:SF170">
    <property type="entry name" value="FI18122P1"/>
    <property type="match status" value="1"/>
</dbReference>
<dbReference type="Gene3D" id="3.30.1520.10">
    <property type="entry name" value="Phox-like domain"/>
    <property type="match status" value="1"/>
</dbReference>
<dbReference type="CDD" id="cd06093">
    <property type="entry name" value="PX_domain"/>
    <property type="match status" value="1"/>
</dbReference>
<keyword evidence="4" id="KW-1185">Reference proteome</keyword>
<comment type="caution">
    <text evidence="3">The sequence shown here is derived from an EMBL/GenBank/DDBJ whole genome shotgun (WGS) entry which is preliminary data.</text>
</comment>
<name>A0A8J8NT45_HALGN</name>
<dbReference type="EMBL" id="RRYP01006387">
    <property type="protein sequence ID" value="TNV81241.1"/>
    <property type="molecule type" value="Genomic_DNA"/>
</dbReference>
<evidence type="ECO:0000259" key="2">
    <source>
        <dbReference type="PROSITE" id="PS50195"/>
    </source>
</evidence>
<protein>
    <recommendedName>
        <fullName evidence="2">PX domain-containing protein</fullName>
    </recommendedName>
</protein>
<dbReference type="Pfam" id="PF00787">
    <property type="entry name" value="PX"/>
    <property type="match status" value="1"/>
</dbReference>
<dbReference type="PANTHER" id="PTHR10555">
    <property type="entry name" value="SORTING NEXIN"/>
    <property type="match status" value="1"/>
</dbReference>
<proteinExistence type="predicted"/>
<accession>A0A8J8NT45</accession>
<feature type="region of interest" description="Disordered" evidence="1">
    <location>
        <begin position="113"/>
        <end position="151"/>
    </location>
</feature>
<evidence type="ECO:0000313" key="4">
    <source>
        <dbReference type="Proteomes" id="UP000785679"/>
    </source>
</evidence>
<dbReference type="AlphaFoldDB" id="A0A8J8NT45"/>
<dbReference type="GO" id="GO:0035091">
    <property type="term" value="F:phosphatidylinositol binding"/>
    <property type="evidence" value="ECO:0007669"/>
    <property type="project" value="InterPro"/>
</dbReference>
<dbReference type="PROSITE" id="PS50195">
    <property type="entry name" value="PX"/>
    <property type="match status" value="1"/>
</dbReference>
<dbReference type="Proteomes" id="UP000785679">
    <property type="component" value="Unassembled WGS sequence"/>
</dbReference>
<reference evidence="3" key="1">
    <citation type="submission" date="2019-06" db="EMBL/GenBank/DDBJ databases">
        <authorList>
            <person name="Zheng W."/>
        </authorList>
    </citation>
    <scope>NUCLEOTIDE SEQUENCE</scope>
    <source>
        <strain evidence="3">QDHG01</strain>
    </source>
</reference>
<evidence type="ECO:0000313" key="3">
    <source>
        <dbReference type="EMBL" id="TNV81241.1"/>
    </source>
</evidence>